<dbReference type="AlphaFoldDB" id="A0A3E4GMB1"/>
<evidence type="ECO:0000313" key="1">
    <source>
        <dbReference type="EMBL" id="RGJ21250.1"/>
    </source>
</evidence>
<reference evidence="1 2" key="1">
    <citation type="submission" date="2018-08" db="EMBL/GenBank/DDBJ databases">
        <title>A genome reference for cultivated species of the human gut microbiota.</title>
        <authorList>
            <person name="Zou Y."/>
            <person name="Xue W."/>
            <person name="Luo G."/>
        </authorList>
    </citation>
    <scope>NUCLEOTIDE SEQUENCE [LARGE SCALE GENOMIC DNA]</scope>
    <source>
        <strain evidence="1 2">TM07-19</strain>
    </source>
</reference>
<evidence type="ECO:0000313" key="2">
    <source>
        <dbReference type="Proteomes" id="UP000260655"/>
    </source>
</evidence>
<proteinExistence type="predicted"/>
<dbReference type="Proteomes" id="UP000260655">
    <property type="component" value="Unassembled WGS sequence"/>
</dbReference>
<protein>
    <submittedName>
        <fullName evidence="1">Uncharacterized protein</fullName>
    </submittedName>
</protein>
<sequence>MWFFFCAYNEPNTDFHIHADLCLHKDLHGCENLYLANVHHRAAKRDGVRLPGVRVHTKPWLITNVKKTGIEPVFHHNYSFFISGRTSILQMQQLR</sequence>
<gene>
    <name evidence="1" type="ORF">DXD67_13560</name>
</gene>
<dbReference type="EMBL" id="QSOV01000018">
    <property type="protein sequence ID" value="RGJ21250.1"/>
    <property type="molecule type" value="Genomic_DNA"/>
</dbReference>
<name>A0A3E4GMB1_9FIRM</name>
<comment type="caution">
    <text evidence="1">The sequence shown here is derived from an EMBL/GenBank/DDBJ whole genome shotgun (WGS) entry which is preliminary data.</text>
</comment>
<accession>A0A3E4GMB1</accession>
<organism evidence="1 2">
    <name type="scientific">Coprococcus comes</name>
    <dbReference type="NCBI Taxonomy" id="410072"/>
    <lineage>
        <taxon>Bacteria</taxon>
        <taxon>Bacillati</taxon>
        <taxon>Bacillota</taxon>
        <taxon>Clostridia</taxon>
        <taxon>Lachnospirales</taxon>
        <taxon>Lachnospiraceae</taxon>
        <taxon>Coprococcus</taxon>
    </lineage>
</organism>